<accession>F4QQ79</accession>
<dbReference type="Proteomes" id="UP000006512">
    <property type="component" value="Unassembled WGS sequence"/>
</dbReference>
<evidence type="ECO:0000313" key="2">
    <source>
        <dbReference type="Proteomes" id="UP000006512"/>
    </source>
</evidence>
<dbReference type="AlphaFoldDB" id="F4QQ79"/>
<dbReference type="RefSeq" id="WP_006274169.1">
    <property type="nucleotide sequence ID" value="NZ_GL883079.1"/>
</dbReference>
<gene>
    <name evidence="1" type="ORF">ABI_33870</name>
</gene>
<sequence length="58" mass="6385">MDLQHLIGKPRTDIPVPLHPGKRRVVCSTCAVTMDYSADRQTIVFDTDTGLIQSVKCG</sequence>
<evidence type="ECO:0008006" key="3">
    <source>
        <dbReference type="Google" id="ProtNLM"/>
    </source>
</evidence>
<protein>
    <recommendedName>
        <fullName evidence="3">Peptidase inhibitor I78 family protein</fullName>
    </recommendedName>
</protein>
<keyword evidence="2" id="KW-1185">Reference proteome</keyword>
<evidence type="ECO:0000313" key="1">
    <source>
        <dbReference type="EMBL" id="EGF90366.1"/>
    </source>
</evidence>
<dbReference type="HOGENOM" id="CLU_2969343_0_0_5"/>
<proteinExistence type="predicted"/>
<dbReference type="Gene3D" id="3.30.10.10">
    <property type="entry name" value="Trypsin Inhibitor V, subunit A"/>
    <property type="match status" value="1"/>
</dbReference>
<dbReference type="STRING" id="715226.ABI_33870"/>
<name>F4QQ79_9CAUL</name>
<organism evidence="1 2">
    <name type="scientific">Asticcacaulis biprosthecium C19</name>
    <dbReference type="NCBI Taxonomy" id="715226"/>
    <lineage>
        <taxon>Bacteria</taxon>
        <taxon>Pseudomonadati</taxon>
        <taxon>Pseudomonadota</taxon>
        <taxon>Alphaproteobacteria</taxon>
        <taxon>Caulobacterales</taxon>
        <taxon>Caulobacteraceae</taxon>
        <taxon>Asticcacaulis</taxon>
    </lineage>
</organism>
<reference evidence="2" key="1">
    <citation type="submission" date="2011-03" db="EMBL/GenBank/DDBJ databases">
        <title>Draft genome sequence of Brevundimonas diminuta.</title>
        <authorList>
            <person name="Brown P.J.B."/>
            <person name="Buechlein A."/>
            <person name="Hemmerich C."/>
            <person name="Brun Y.V."/>
        </authorList>
    </citation>
    <scope>NUCLEOTIDE SEQUENCE [LARGE SCALE GENOMIC DNA]</scope>
    <source>
        <strain evidence="2">C19</strain>
    </source>
</reference>
<dbReference type="EMBL" id="GL883079">
    <property type="protein sequence ID" value="EGF90366.1"/>
    <property type="molecule type" value="Genomic_DNA"/>
</dbReference>